<dbReference type="Pfam" id="PF01730">
    <property type="entry name" value="UreF"/>
    <property type="match status" value="1"/>
</dbReference>
<dbReference type="GO" id="GO:0016151">
    <property type="term" value="F:nickel cation binding"/>
    <property type="evidence" value="ECO:0007669"/>
    <property type="project" value="UniProtKB-UniRule"/>
</dbReference>
<comment type="similarity">
    <text evidence="3">Belongs to the UreF family.</text>
</comment>
<organism evidence="4 5">
    <name type="scientific">Micromonospora arida</name>
    <dbReference type="NCBI Taxonomy" id="2203715"/>
    <lineage>
        <taxon>Bacteria</taxon>
        <taxon>Bacillati</taxon>
        <taxon>Actinomycetota</taxon>
        <taxon>Actinomycetes</taxon>
        <taxon>Micromonosporales</taxon>
        <taxon>Micromonosporaceae</taxon>
        <taxon>Micromonospora</taxon>
    </lineage>
</organism>
<comment type="subcellular location">
    <subcellularLocation>
        <location evidence="3">Cytoplasm</location>
    </subcellularLocation>
</comment>
<dbReference type="Gene3D" id="1.10.4190.10">
    <property type="entry name" value="Urease accessory protein UreF"/>
    <property type="match status" value="1"/>
</dbReference>
<dbReference type="PANTHER" id="PTHR33620:SF1">
    <property type="entry name" value="UREASE ACCESSORY PROTEIN F"/>
    <property type="match status" value="1"/>
</dbReference>
<evidence type="ECO:0000256" key="2">
    <source>
        <dbReference type="ARBA" id="ARBA00023186"/>
    </source>
</evidence>
<reference evidence="4 5" key="1">
    <citation type="submission" date="2018-05" db="EMBL/GenBank/DDBJ databases">
        <title>Micromonospora from Atacama Desert.</title>
        <authorList>
            <person name="Carro L."/>
            <person name="Goodfellow M."/>
            <person name="Klenk H.-P."/>
        </authorList>
    </citation>
    <scope>NUCLEOTIDE SEQUENCE [LARGE SCALE GENOMIC DNA]</scope>
    <source>
        <strain evidence="4 5">LB32</strain>
    </source>
</reference>
<dbReference type="AlphaFoldDB" id="A0A3N9XDX0"/>
<comment type="caution">
    <text evidence="4">The sequence shown here is derived from an EMBL/GenBank/DDBJ whole genome shotgun (WGS) entry which is preliminary data.</text>
</comment>
<keyword evidence="1 3" id="KW-0996">Nickel insertion</keyword>
<keyword evidence="3" id="KW-0963">Cytoplasm</keyword>
<dbReference type="HAMAP" id="MF_01385">
    <property type="entry name" value="UreF"/>
    <property type="match status" value="1"/>
</dbReference>
<dbReference type="EMBL" id="QGSY01000137">
    <property type="protein sequence ID" value="RQX11354.1"/>
    <property type="molecule type" value="Genomic_DNA"/>
</dbReference>
<name>A0A3N9XDX0_9ACTN</name>
<dbReference type="InterPro" id="IPR038277">
    <property type="entry name" value="UreF_sf"/>
</dbReference>
<comment type="function">
    <text evidence="3">Required for maturation of urease via the functional incorporation of the urease nickel metallocenter.</text>
</comment>
<dbReference type="OrthoDB" id="9798772at2"/>
<keyword evidence="5" id="KW-1185">Reference proteome</keyword>
<sequence length="228" mass="24743">MRTMAETLKLLQFGDSVFPVGAFSFSGGLEMAVQHGVVHDRETLQDYVRTVTRLAATGDGVALLAGHRAATAGDLDRIRSADEAVHLRKINEEMRTMSVRMGRKLAEAATRIVGETLLKKRLGESATGAPVTYPVALGVVFADLGVPEEDAFAAHQYGAASTVLSAAIRLMRVDHLDAQSILFAVNEKATDDYRDVRTADLDDMQTFGPHIDVLAGAHQHIHVRMFMS</sequence>
<protein>
    <recommendedName>
        <fullName evidence="3">Urease accessory protein UreF</fullName>
    </recommendedName>
</protein>
<dbReference type="Proteomes" id="UP000266889">
    <property type="component" value="Unassembled WGS sequence"/>
</dbReference>
<dbReference type="PANTHER" id="PTHR33620">
    <property type="entry name" value="UREASE ACCESSORY PROTEIN F"/>
    <property type="match status" value="1"/>
</dbReference>
<evidence type="ECO:0000313" key="5">
    <source>
        <dbReference type="Proteomes" id="UP000266889"/>
    </source>
</evidence>
<evidence type="ECO:0000256" key="3">
    <source>
        <dbReference type="HAMAP-Rule" id="MF_01385"/>
    </source>
</evidence>
<accession>A0A3N9XDX0</accession>
<dbReference type="GO" id="GO:0005737">
    <property type="term" value="C:cytoplasm"/>
    <property type="evidence" value="ECO:0007669"/>
    <property type="project" value="UniProtKB-SubCell"/>
</dbReference>
<keyword evidence="2 3" id="KW-0143">Chaperone</keyword>
<evidence type="ECO:0000313" key="4">
    <source>
        <dbReference type="EMBL" id="RQX11354.1"/>
    </source>
</evidence>
<evidence type="ECO:0000256" key="1">
    <source>
        <dbReference type="ARBA" id="ARBA00022988"/>
    </source>
</evidence>
<gene>
    <name evidence="3" type="primary">ureF</name>
    <name evidence="4" type="ORF">DLJ58_08615</name>
</gene>
<dbReference type="PIRSF" id="PIRSF009467">
    <property type="entry name" value="Ureas_acces_UreF"/>
    <property type="match status" value="1"/>
</dbReference>
<comment type="subunit">
    <text evidence="3">UreD, UreF and UreG form a complex that acts as a GTP-hydrolysis-dependent molecular chaperone, activating the urease apoprotein by helping to assemble the nickel containing metallocenter of UreC. The UreE protein probably delivers the nickel.</text>
</comment>
<proteinExistence type="inferred from homology"/>
<dbReference type="InterPro" id="IPR002639">
    <property type="entry name" value="UreF"/>
</dbReference>